<keyword evidence="3 6" id="KW-0862">Zinc</keyword>
<feature type="domain" description="LIM zinc-binding" evidence="7">
    <location>
        <begin position="2"/>
        <end position="64"/>
    </location>
</feature>
<keyword evidence="9" id="KW-1185">Reference proteome</keyword>
<dbReference type="GO" id="GO:0071691">
    <property type="term" value="P:cardiac muscle thin filament assembly"/>
    <property type="evidence" value="ECO:0007669"/>
    <property type="project" value="TreeGrafter"/>
</dbReference>
<evidence type="ECO:0000313" key="8">
    <source>
        <dbReference type="Ensembl" id="ENSSAUP00010042987.1"/>
    </source>
</evidence>
<keyword evidence="1 6" id="KW-0479">Metal-binding</keyword>
<proteinExistence type="predicted"/>
<dbReference type="GO" id="GO:0051015">
    <property type="term" value="F:actin filament binding"/>
    <property type="evidence" value="ECO:0007669"/>
    <property type="project" value="InterPro"/>
</dbReference>
<keyword evidence="4 6" id="KW-0440">LIM domain</keyword>
<dbReference type="Ensembl" id="ENSSAUT00010045243.1">
    <property type="protein sequence ID" value="ENSSAUP00010042987.1"/>
    <property type="gene ID" value="ENSSAUG00010018044.1"/>
</dbReference>
<dbReference type="SMART" id="SM00227">
    <property type="entry name" value="NEBU"/>
    <property type="match status" value="32"/>
</dbReference>
<evidence type="ECO:0000256" key="4">
    <source>
        <dbReference type="ARBA" id="ARBA00023038"/>
    </source>
</evidence>
<dbReference type="PROSITE" id="PS51216">
    <property type="entry name" value="NEBULIN"/>
    <property type="match status" value="23"/>
</dbReference>
<dbReference type="FunFam" id="2.10.110.10:FF:000110">
    <property type="entry name" value="Nebulin related anchoring protein"/>
    <property type="match status" value="1"/>
</dbReference>
<dbReference type="CDD" id="cd09446">
    <property type="entry name" value="LIM_N_RAP"/>
    <property type="match status" value="1"/>
</dbReference>
<reference evidence="8" key="1">
    <citation type="submission" date="2021-04" db="EMBL/GenBank/DDBJ databases">
        <authorList>
            <consortium name="Wellcome Sanger Institute Data Sharing"/>
        </authorList>
    </citation>
    <scope>NUCLEOTIDE SEQUENCE [LARGE SCALE GENOMIC DNA]</scope>
</reference>
<dbReference type="PROSITE" id="PS00478">
    <property type="entry name" value="LIM_DOMAIN_1"/>
    <property type="match status" value="1"/>
</dbReference>
<dbReference type="Pfam" id="PF00412">
    <property type="entry name" value="LIM"/>
    <property type="match status" value="1"/>
</dbReference>
<dbReference type="GO" id="GO:0030018">
    <property type="term" value="C:Z disc"/>
    <property type="evidence" value="ECO:0007669"/>
    <property type="project" value="InterPro"/>
</dbReference>
<dbReference type="Proteomes" id="UP000472265">
    <property type="component" value="Chromosome 20"/>
</dbReference>
<evidence type="ECO:0000259" key="7">
    <source>
        <dbReference type="PROSITE" id="PS50023"/>
    </source>
</evidence>
<dbReference type="Pfam" id="PF00880">
    <property type="entry name" value="Nebulin"/>
    <property type="match status" value="16"/>
</dbReference>
<dbReference type="PANTHER" id="PTHR11039">
    <property type="entry name" value="NEBULIN"/>
    <property type="match status" value="1"/>
</dbReference>
<dbReference type="GO" id="GO:0046872">
    <property type="term" value="F:metal ion binding"/>
    <property type="evidence" value="ECO:0007669"/>
    <property type="project" value="UniProtKB-KW"/>
</dbReference>
<dbReference type="GeneTree" id="ENSGT00940000158418"/>
<dbReference type="InterPro" id="IPR055297">
    <property type="entry name" value="NEBU/NEBL"/>
</dbReference>
<keyword evidence="5" id="KW-0009">Actin-binding</keyword>
<accession>A0A671WVC6</accession>
<protein>
    <submittedName>
        <fullName evidence="8">Nebulin-related anchoring protein</fullName>
    </submittedName>
</protein>
<evidence type="ECO:0000256" key="6">
    <source>
        <dbReference type="PROSITE-ProRule" id="PRU00125"/>
    </source>
</evidence>
<dbReference type="InterPro" id="IPR000900">
    <property type="entry name" value="Nebulin_repeat"/>
</dbReference>
<dbReference type="OMA" id="NERPYWT"/>
<reference evidence="8" key="3">
    <citation type="submission" date="2025-09" db="UniProtKB">
        <authorList>
            <consortium name="Ensembl"/>
        </authorList>
    </citation>
    <scope>IDENTIFICATION</scope>
</reference>
<evidence type="ECO:0000256" key="3">
    <source>
        <dbReference type="ARBA" id="ARBA00022833"/>
    </source>
</evidence>
<evidence type="ECO:0000313" key="9">
    <source>
        <dbReference type="Proteomes" id="UP000472265"/>
    </source>
</evidence>
<dbReference type="InterPro" id="IPR013998">
    <property type="entry name" value="Nebulin-like"/>
</dbReference>
<dbReference type="PROSITE" id="PS50023">
    <property type="entry name" value="LIM_DOMAIN_2"/>
    <property type="match status" value="1"/>
</dbReference>
<dbReference type="PANTHER" id="PTHR11039:SF39">
    <property type="entry name" value="NEBULIN-RELATED-ANCHORING PROTEIN"/>
    <property type="match status" value="1"/>
</dbReference>
<dbReference type="SMART" id="SM00132">
    <property type="entry name" value="LIM"/>
    <property type="match status" value="1"/>
</dbReference>
<keyword evidence="2" id="KW-0677">Repeat</keyword>
<evidence type="ECO:0000256" key="2">
    <source>
        <dbReference type="ARBA" id="ARBA00022737"/>
    </source>
</evidence>
<sequence length="1333" mass="151662">MQSCARCGFVVYPAEKINCIDQNWHKACFHCDVCKMVLTANNFVSHKKRPYCSVHNPRNNTFTSVYETPVNINAKKQSKASSELKYREDGERFLSTFHQDMRSMELERVRLANQMVKYTEEYEQSKGKGSFPAMITPGYQAAKQANSLASSIKYRQIYEQEMKGKASTEAAAAEAVHARENIAYTEEYEQQRGKGSFPAMITPGYYLAKKAQENASNLKYRKDLNKMKGTSHFHSLTSEDNLALKNARKITKLVSENQYKQKYTSNMKGHYEDSGIDKKTMHAMKARKLASDISYKQGCEQEQGEYNYPATLTPGYQSQRKLDPLKDKNYRQHIDQVKYHPVTDTPEIILAKKNAQLVSNQNYKANYEKTKHQYTLSQDLPQIKKAKANAELCSDIKYKEEWQKTKSKACDIGVDDLSVRAAKASRDLASDIKYKETYMKDKEKAVGYNTSDSKTLHSLQVAKMSSDIAYRKGSKEGQANFSLPHDMINLSHAKKAQALASDLEYRTKLHDYTVMPDDIKVQQAKKAYSLQSENQYRSDLNWMKGVGWDTEGCMNITQAKKAGELLSDTKYRQKADSIRFTQVADDLSIKHAKMSQELQSDLAYKANTEQMIHQYTMTKDEPLFRQAKANADLLSGVMYKSNWEKQREKGFELSLDSLSILTAKAKRDLASDVKYKEQYEKNKGKVIGIKSVSGDSQMAHSALATKLQSDRHYKRDYEDTKTKFSVNLDMINISHAKKAQDLATETNYRTFLHEYTTLPTDMNVAWAKKAYGLQSDKQYRSDLNWMKGVGWEASKSLDIQQAKKAGELVSEKKYRQNVSNLKFTSVENTPEMVQAKVSNKLAVDRLYREKGENMKHNYTLSGELPEMVQAKINATNISESCYKQSWTKIRDGGYKLRLDAIPFQSAKVSAEILSDQKYKAEFEKTKGKMIGLKGLQDDINIAHSVQASRLQSDQDSAKELSKFHLPMDMMEVAHAKKAQSLVSDQDYRLTLHQYTSLPDDMKVQAAKKAYALQSENVYRSDLNYLRGAAWIATGALQIEGSKRATDLISDKKYRQQPYNFKHTSVTDSPDILHARNSGQITNERLYKEKGVNDQHSYTITSERPEITQAKINAANFSEIKYRESWHTLRAQGYKLTMQDIPFQAAKSSTGIASDINYKHNHLMEKGKHIGVKSVMDDPRLLHCLQAGRLASDQEYRKDALTTSGQYHLTPDMIHLVTAKSAQALASEQDYRKKLHKYTVLPDDMKVKWAKTAYNLQSEKLYKADLNFMKGVAWDGVGAPQMESAKKAGELISDVSTCGTWVSPGFRKYLSHEPSNAQITALIVLWPGGKNTYV</sequence>
<evidence type="ECO:0000256" key="1">
    <source>
        <dbReference type="ARBA" id="ARBA00022723"/>
    </source>
</evidence>
<evidence type="ECO:0000256" key="5">
    <source>
        <dbReference type="ARBA" id="ARBA00023203"/>
    </source>
</evidence>
<dbReference type="InterPro" id="IPR001781">
    <property type="entry name" value="Znf_LIM"/>
</dbReference>
<gene>
    <name evidence="8" type="primary">NRAP</name>
    <name evidence="8" type="synonym">nrap</name>
</gene>
<organism evidence="8 9">
    <name type="scientific">Sparus aurata</name>
    <name type="common">Gilthead sea bream</name>
    <dbReference type="NCBI Taxonomy" id="8175"/>
    <lineage>
        <taxon>Eukaryota</taxon>
        <taxon>Metazoa</taxon>
        <taxon>Chordata</taxon>
        <taxon>Craniata</taxon>
        <taxon>Vertebrata</taxon>
        <taxon>Euteleostomi</taxon>
        <taxon>Actinopterygii</taxon>
        <taxon>Neopterygii</taxon>
        <taxon>Teleostei</taxon>
        <taxon>Neoteleostei</taxon>
        <taxon>Acanthomorphata</taxon>
        <taxon>Eupercaria</taxon>
        <taxon>Spariformes</taxon>
        <taxon>Sparidae</taxon>
        <taxon>Sparus</taxon>
    </lineage>
</organism>
<dbReference type="PRINTS" id="PR00510">
    <property type="entry name" value="NEBULIN"/>
</dbReference>
<dbReference type="SUPFAM" id="SSF57716">
    <property type="entry name" value="Glucocorticoid receptor-like (DNA-binding domain)"/>
    <property type="match status" value="1"/>
</dbReference>
<dbReference type="Gene3D" id="2.10.110.10">
    <property type="entry name" value="Cysteine Rich Protein"/>
    <property type="match status" value="1"/>
</dbReference>
<name>A0A671WVC6_SPAAU</name>
<reference evidence="8" key="2">
    <citation type="submission" date="2025-08" db="UniProtKB">
        <authorList>
            <consortium name="Ensembl"/>
        </authorList>
    </citation>
    <scope>IDENTIFICATION</scope>
</reference>